<gene>
    <name evidence="2" type="ORF">HQ47_01420</name>
</gene>
<keyword evidence="3" id="KW-1185">Reference proteome</keyword>
<keyword evidence="1" id="KW-0732">Signal</keyword>
<dbReference type="Proteomes" id="UP000030103">
    <property type="component" value="Unassembled WGS sequence"/>
</dbReference>
<feature type="chain" id="PRO_5001986196" evidence="1">
    <location>
        <begin position="21"/>
        <end position="365"/>
    </location>
</feature>
<sequence length="365" mass="42431">MMKIVFICWAFLFVSAGLKAQHGGFYSFKQNEKISYCKTRGSTPDNIVRMDNNWALLLTMRTPQSKKELDALGIPYTDSQLRLLEEWNLIKREKDLYQTTMIILDSLHTSKLREYSRELSGSLTSMIKQDVSELVNLLSGIGREENAYSILFSYVIDGLVWRCLEEKGLIKRFELNLENPFWNGEFWTLYPKRGFYCGTNSLSDKGYSIKINWSEKAIPKMHPFIARVRLLEQFLDNIIAKGRITDPEVLAEFSDFNLFDSEGRITVPVIVENNDNPIYALSRKIAASITRFLETGLDMVWLKKEFYFHSDAQTIIILYHEMLWDILSRLEKEEVITKPIIFSDTEKAKQESVSDLVFLVQEKDC</sequence>
<dbReference type="eggNOG" id="ENOG5032WWQ">
    <property type="taxonomic scope" value="Bacteria"/>
</dbReference>
<protein>
    <submittedName>
        <fullName evidence="2">Uncharacterized protein</fullName>
    </submittedName>
</protein>
<dbReference type="RefSeq" id="WP_036872802.1">
    <property type="nucleotide sequence ID" value="NZ_JRFA01000004.1"/>
</dbReference>
<dbReference type="AlphaFoldDB" id="A0A0A2EDA3"/>
<evidence type="ECO:0000313" key="3">
    <source>
        <dbReference type="Proteomes" id="UP000030103"/>
    </source>
</evidence>
<dbReference type="OrthoDB" id="1046391at2"/>
<proteinExistence type="predicted"/>
<evidence type="ECO:0000256" key="1">
    <source>
        <dbReference type="SAM" id="SignalP"/>
    </source>
</evidence>
<evidence type="ECO:0000313" key="2">
    <source>
        <dbReference type="EMBL" id="KGN75627.1"/>
    </source>
</evidence>
<comment type="caution">
    <text evidence="2">The sequence shown here is derived from an EMBL/GenBank/DDBJ whole genome shotgun (WGS) entry which is preliminary data.</text>
</comment>
<name>A0A0A2EDA3_9PORP</name>
<dbReference type="EMBL" id="JRFA01000004">
    <property type="protein sequence ID" value="KGN75627.1"/>
    <property type="molecule type" value="Genomic_DNA"/>
</dbReference>
<accession>A0A0A2EDA3</accession>
<reference evidence="2 3" key="1">
    <citation type="submission" date="2014-09" db="EMBL/GenBank/DDBJ databases">
        <title>Draft Genome Sequence of Porphyromonas macacae COT-192_OH2859.</title>
        <authorList>
            <person name="Wallis C."/>
            <person name="Deusch O."/>
            <person name="O'Flynn C."/>
            <person name="Davis I."/>
            <person name="Horsfall A."/>
            <person name="Kirkwood N."/>
            <person name="Harris S."/>
            <person name="Eisen J.A."/>
            <person name="Coil D.A."/>
            <person name="Darling A.E."/>
            <person name="Jospin G."/>
            <person name="Alexiev A."/>
        </authorList>
    </citation>
    <scope>NUCLEOTIDE SEQUENCE [LARGE SCALE GENOMIC DNA]</scope>
    <source>
        <strain evidence="3">COT-192 OH2859</strain>
    </source>
</reference>
<feature type="signal peptide" evidence="1">
    <location>
        <begin position="1"/>
        <end position="20"/>
    </location>
</feature>
<organism evidence="2 3">
    <name type="scientific">Porphyromonas macacae</name>
    <dbReference type="NCBI Taxonomy" id="28115"/>
    <lineage>
        <taxon>Bacteria</taxon>
        <taxon>Pseudomonadati</taxon>
        <taxon>Bacteroidota</taxon>
        <taxon>Bacteroidia</taxon>
        <taxon>Bacteroidales</taxon>
        <taxon>Porphyromonadaceae</taxon>
        <taxon>Porphyromonas</taxon>
    </lineage>
</organism>